<dbReference type="PANTHER" id="PTHR30329:SF21">
    <property type="entry name" value="LIPOPROTEIN YIAD-RELATED"/>
    <property type="match status" value="1"/>
</dbReference>
<evidence type="ECO:0000313" key="8">
    <source>
        <dbReference type="Proteomes" id="UP000824083"/>
    </source>
</evidence>
<dbReference type="InterPro" id="IPR050330">
    <property type="entry name" value="Bact_OuterMem_StrucFunc"/>
</dbReference>
<comment type="caution">
    <text evidence="7">The sequence shown here is derived from an EMBL/GenBank/DDBJ whole genome shotgun (WGS) entry which is preliminary data.</text>
</comment>
<dbReference type="SUPFAM" id="SSF103088">
    <property type="entry name" value="OmpA-like"/>
    <property type="match status" value="1"/>
</dbReference>
<protein>
    <submittedName>
        <fullName evidence="7">OmpA family protein</fullName>
    </submittedName>
</protein>
<reference evidence="7" key="1">
    <citation type="submission" date="2020-10" db="EMBL/GenBank/DDBJ databases">
        <authorList>
            <person name="Gilroy R."/>
        </authorList>
    </citation>
    <scope>NUCLEOTIDE SEQUENCE</scope>
    <source>
        <strain evidence="7">7463</strain>
    </source>
</reference>
<accession>A0A9D1LGK7</accession>
<feature type="domain" description="OmpA-like" evidence="6">
    <location>
        <begin position="66"/>
        <end position="190"/>
    </location>
</feature>
<dbReference type="Proteomes" id="UP000824083">
    <property type="component" value="Unassembled WGS sequence"/>
</dbReference>
<evidence type="ECO:0000256" key="4">
    <source>
        <dbReference type="PROSITE-ProRule" id="PRU00473"/>
    </source>
</evidence>
<keyword evidence="5" id="KW-0732">Signal</keyword>
<dbReference type="InterPro" id="IPR036737">
    <property type="entry name" value="OmpA-like_sf"/>
</dbReference>
<keyword evidence="3" id="KW-0998">Cell outer membrane</keyword>
<gene>
    <name evidence="7" type="ORF">IAC56_06955</name>
</gene>
<dbReference type="PROSITE" id="PS51123">
    <property type="entry name" value="OMPA_2"/>
    <property type="match status" value="1"/>
</dbReference>
<dbReference type="GO" id="GO:0009279">
    <property type="term" value="C:cell outer membrane"/>
    <property type="evidence" value="ECO:0007669"/>
    <property type="project" value="UniProtKB-SubCell"/>
</dbReference>
<dbReference type="EMBL" id="DVMY01000105">
    <property type="protein sequence ID" value="HIU37991.1"/>
    <property type="molecule type" value="Genomic_DNA"/>
</dbReference>
<evidence type="ECO:0000256" key="1">
    <source>
        <dbReference type="ARBA" id="ARBA00004442"/>
    </source>
</evidence>
<dbReference type="PANTHER" id="PTHR30329">
    <property type="entry name" value="STATOR ELEMENT OF FLAGELLAR MOTOR COMPLEX"/>
    <property type="match status" value="1"/>
</dbReference>
<dbReference type="Gene3D" id="3.30.1330.60">
    <property type="entry name" value="OmpA-like domain"/>
    <property type="match status" value="1"/>
</dbReference>
<dbReference type="PRINTS" id="PR01021">
    <property type="entry name" value="OMPADOMAIN"/>
</dbReference>
<evidence type="ECO:0000313" key="7">
    <source>
        <dbReference type="EMBL" id="HIU37991.1"/>
    </source>
</evidence>
<proteinExistence type="predicted"/>
<dbReference type="CDD" id="cd07185">
    <property type="entry name" value="OmpA_C-like"/>
    <property type="match status" value="1"/>
</dbReference>
<dbReference type="Pfam" id="PF00691">
    <property type="entry name" value="OmpA"/>
    <property type="match status" value="1"/>
</dbReference>
<feature type="signal peptide" evidence="5">
    <location>
        <begin position="1"/>
        <end position="23"/>
    </location>
</feature>
<evidence type="ECO:0000259" key="6">
    <source>
        <dbReference type="PROSITE" id="PS51123"/>
    </source>
</evidence>
<evidence type="ECO:0000256" key="3">
    <source>
        <dbReference type="ARBA" id="ARBA00023237"/>
    </source>
</evidence>
<dbReference type="AlphaFoldDB" id="A0A9D1LGK7"/>
<dbReference type="InterPro" id="IPR006664">
    <property type="entry name" value="OMP_bac"/>
</dbReference>
<name>A0A9D1LGK7_9BURK</name>
<comment type="subcellular location">
    <subcellularLocation>
        <location evidence="1">Cell outer membrane</location>
    </subcellularLocation>
</comment>
<evidence type="ECO:0000256" key="2">
    <source>
        <dbReference type="ARBA" id="ARBA00023136"/>
    </source>
</evidence>
<evidence type="ECO:0000256" key="5">
    <source>
        <dbReference type="SAM" id="SignalP"/>
    </source>
</evidence>
<keyword evidence="2 4" id="KW-0472">Membrane</keyword>
<sequence length="192" mass="20335">MKKTLALGAAMAALLATSGMASAADVFPYVKNNYGITVMNSYDLCWRTGFWTPALAEGIECDGDIANSGKIVLAADTLFDLNSAKVKPEGVKMLNELVARMSGLNVDVVMATGYTDITGPASYNQTLSERRAEAVKSYMVAQGVPADKIQTEGKASLDPVVTCEQTGTKAEYIACLAPNRRAVVEVVGTRAQ</sequence>
<feature type="chain" id="PRO_5039257015" evidence="5">
    <location>
        <begin position="24"/>
        <end position="192"/>
    </location>
</feature>
<organism evidence="7 8">
    <name type="scientific">Candidatus Aphodousia faecigallinarum</name>
    <dbReference type="NCBI Taxonomy" id="2840677"/>
    <lineage>
        <taxon>Bacteria</taxon>
        <taxon>Pseudomonadati</taxon>
        <taxon>Pseudomonadota</taxon>
        <taxon>Betaproteobacteria</taxon>
        <taxon>Burkholderiales</taxon>
        <taxon>Sutterellaceae</taxon>
        <taxon>Sutterellaceae incertae sedis</taxon>
        <taxon>Candidatus Aphodousia</taxon>
    </lineage>
</organism>
<reference evidence="7" key="2">
    <citation type="journal article" date="2021" name="PeerJ">
        <title>Extensive microbial diversity within the chicken gut microbiome revealed by metagenomics and culture.</title>
        <authorList>
            <person name="Gilroy R."/>
            <person name="Ravi A."/>
            <person name="Getino M."/>
            <person name="Pursley I."/>
            <person name="Horton D.L."/>
            <person name="Alikhan N.F."/>
            <person name="Baker D."/>
            <person name="Gharbi K."/>
            <person name="Hall N."/>
            <person name="Watson M."/>
            <person name="Adriaenssens E.M."/>
            <person name="Foster-Nyarko E."/>
            <person name="Jarju S."/>
            <person name="Secka A."/>
            <person name="Antonio M."/>
            <person name="Oren A."/>
            <person name="Chaudhuri R.R."/>
            <person name="La Ragione R."/>
            <person name="Hildebrand F."/>
            <person name="Pallen M.J."/>
        </authorList>
    </citation>
    <scope>NUCLEOTIDE SEQUENCE</scope>
    <source>
        <strain evidence="7">7463</strain>
    </source>
</reference>
<dbReference type="InterPro" id="IPR006665">
    <property type="entry name" value="OmpA-like"/>
</dbReference>